<name>A0A3B3DAS0_ORYME</name>
<dbReference type="InterPro" id="IPR043136">
    <property type="entry name" value="B30.2/SPRY_sf"/>
</dbReference>
<reference evidence="4" key="2">
    <citation type="submission" date="2025-09" db="UniProtKB">
        <authorList>
            <consortium name="Ensembl"/>
        </authorList>
    </citation>
    <scope>IDENTIFICATION</scope>
</reference>
<dbReference type="FunFam" id="2.60.120.920:FF:000004">
    <property type="entry name" value="Butyrophilin subfamily 1 member A1"/>
    <property type="match status" value="1"/>
</dbReference>
<dbReference type="Ensembl" id="ENSOMET00000004439.1">
    <property type="protein sequence ID" value="ENSOMEP00000026480.1"/>
    <property type="gene ID" value="ENSOMEG00000008346.1"/>
</dbReference>
<dbReference type="PROSITE" id="PS50188">
    <property type="entry name" value="B302_SPRY"/>
    <property type="match status" value="1"/>
</dbReference>
<dbReference type="STRING" id="30732.ENSOMEP00000026480"/>
<protein>
    <submittedName>
        <fullName evidence="4">Si:dkey-219e21.2</fullName>
    </submittedName>
</protein>
<dbReference type="PANTHER" id="PTHR24103">
    <property type="entry name" value="E3 UBIQUITIN-PROTEIN LIGASE TRIM"/>
    <property type="match status" value="1"/>
</dbReference>
<accession>A0A3B3DAS0</accession>
<dbReference type="InterPro" id="IPR003877">
    <property type="entry name" value="SPRY_dom"/>
</dbReference>
<dbReference type="SMART" id="SM00449">
    <property type="entry name" value="SPRY"/>
    <property type="match status" value="1"/>
</dbReference>
<dbReference type="InterPro" id="IPR006574">
    <property type="entry name" value="PRY"/>
</dbReference>
<dbReference type="CDD" id="cd13733">
    <property type="entry name" value="SPRY_PRY_C-I_1"/>
    <property type="match status" value="1"/>
</dbReference>
<evidence type="ECO:0000259" key="3">
    <source>
        <dbReference type="PROSITE" id="PS50188"/>
    </source>
</evidence>
<dbReference type="OMA" id="MATFEMK"/>
<organism evidence="4 5">
    <name type="scientific">Oryzias melastigma</name>
    <name type="common">Marine medaka</name>
    <dbReference type="NCBI Taxonomy" id="30732"/>
    <lineage>
        <taxon>Eukaryota</taxon>
        <taxon>Metazoa</taxon>
        <taxon>Chordata</taxon>
        <taxon>Craniata</taxon>
        <taxon>Vertebrata</taxon>
        <taxon>Euteleostomi</taxon>
        <taxon>Actinopterygii</taxon>
        <taxon>Neopterygii</taxon>
        <taxon>Teleostei</taxon>
        <taxon>Neoteleostei</taxon>
        <taxon>Acanthomorphata</taxon>
        <taxon>Ovalentaria</taxon>
        <taxon>Atherinomorphae</taxon>
        <taxon>Beloniformes</taxon>
        <taxon>Adrianichthyidae</taxon>
        <taxon>Oryziinae</taxon>
        <taxon>Oryzias</taxon>
    </lineage>
</organism>
<evidence type="ECO:0000256" key="1">
    <source>
        <dbReference type="SAM" id="Coils"/>
    </source>
</evidence>
<keyword evidence="1" id="KW-0175">Coiled coil</keyword>
<dbReference type="Pfam" id="PF13765">
    <property type="entry name" value="PRY"/>
    <property type="match status" value="1"/>
</dbReference>
<reference evidence="4" key="1">
    <citation type="submission" date="2025-08" db="UniProtKB">
        <authorList>
            <consortium name="Ensembl"/>
        </authorList>
    </citation>
    <scope>IDENTIFICATION</scope>
</reference>
<dbReference type="SUPFAM" id="SSF49899">
    <property type="entry name" value="Concanavalin A-like lectins/glucanases"/>
    <property type="match status" value="1"/>
</dbReference>
<evidence type="ECO:0000313" key="5">
    <source>
        <dbReference type="Proteomes" id="UP000261560"/>
    </source>
</evidence>
<keyword evidence="5" id="KW-1185">Reference proteome</keyword>
<dbReference type="InterPro" id="IPR001870">
    <property type="entry name" value="B30.2/SPRY"/>
</dbReference>
<dbReference type="GeneTree" id="ENSGT00940000163587"/>
<dbReference type="SMART" id="SM00589">
    <property type="entry name" value="PRY"/>
    <property type="match status" value="1"/>
</dbReference>
<dbReference type="InterPro" id="IPR003879">
    <property type="entry name" value="Butyrophylin_SPRY"/>
</dbReference>
<dbReference type="PaxDb" id="30732-ENSOMEP00000026480"/>
<feature type="coiled-coil region" evidence="1">
    <location>
        <begin position="119"/>
        <end position="146"/>
    </location>
</feature>
<sequence>NSSIGVVRWNLPDEDVQTHSSAPSISANSNNLTHRSQTSLRNLRSLQECIEFIKHWKEQVDQVCKDPEEGSSRRGSPSSDRRAERSLEESRKLILEWADELRHVDKLLQESPWNEEKENKNDEDAREEAQLKIMEWAKELQSASESCGLESDELGKMLRLLGLKKKRLVRLLPLLEFITWSLLKEESAGGISQLWLLAKQRTWKISRYIPNSWSWISSASDVILDPNTNHPWLQLSDDQRKVQEGLSESDLPHTSQRFDSWPCVLGWQGYSSGRHYWEVDIANNGYWRIGMTTADSQRQGRFSMCPKLGYWVLWRSTHHFYACTQPETQLPLGLVPRRMGVYLDHEEGQISFYNAETKSHIFTFTGYFKDKLYPLFAPMDGRT</sequence>
<dbReference type="Gene3D" id="2.60.120.920">
    <property type="match status" value="1"/>
</dbReference>
<feature type="region of interest" description="Disordered" evidence="2">
    <location>
        <begin position="64"/>
        <end position="85"/>
    </location>
</feature>
<dbReference type="PRINTS" id="PR01407">
    <property type="entry name" value="BUTYPHLNCDUF"/>
</dbReference>
<evidence type="ECO:0000313" key="4">
    <source>
        <dbReference type="Ensembl" id="ENSOMEP00000026480.1"/>
    </source>
</evidence>
<feature type="compositionally biased region" description="Low complexity" evidence="2">
    <location>
        <begin position="20"/>
        <end position="31"/>
    </location>
</feature>
<dbReference type="AlphaFoldDB" id="A0A3B3DAS0"/>
<dbReference type="Proteomes" id="UP000261560">
    <property type="component" value="Unplaced"/>
</dbReference>
<evidence type="ECO:0000256" key="2">
    <source>
        <dbReference type="SAM" id="MobiDB-lite"/>
    </source>
</evidence>
<dbReference type="InterPro" id="IPR050143">
    <property type="entry name" value="TRIM/RBCC"/>
</dbReference>
<dbReference type="InterPro" id="IPR013320">
    <property type="entry name" value="ConA-like_dom_sf"/>
</dbReference>
<proteinExistence type="predicted"/>
<feature type="region of interest" description="Disordered" evidence="2">
    <location>
        <begin position="15"/>
        <end position="36"/>
    </location>
</feature>
<feature type="domain" description="B30.2/SPRY" evidence="3">
    <location>
        <begin position="201"/>
        <end position="383"/>
    </location>
</feature>
<dbReference type="Pfam" id="PF00622">
    <property type="entry name" value="SPRY"/>
    <property type="match status" value="1"/>
</dbReference>